<feature type="region of interest" description="Disordered" evidence="1">
    <location>
        <begin position="92"/>
        <end position="118"/>
    </location>
</feature>
<evidence type="ECO:0000313" key="3">
    <source>
        <dbReference type="Proteomes" id="UP000322699"/>
    </source>
</evidence>
<keyword evidence="3" id="KW-1185">Reference proteome</keyword>
<gene>
    <name evidence="2" type="ORF">LF1_35050</name>
</gene>
<dbReference type="EMBL" id="VRLW01000001">
    <property type="protein sequence ID" value="KAA1260963.1"/>
    <property type="molecule type" value="Genomic_DNA"/>
</dbReference>
<feature type="compositionally biased region" description="Polar residues" evidence="1">
    <location>
        <begin position="92"/>
        <end position="117"/>
    </location>
</feature>
<dbReference type="AlphaFoldDB" id="A0A5B1CNM9"/>
<sequence>MVRFYLESFVHLLFPKFDSGRLCPSECRVALLASILRNSSYCLRTIAISTLTFSASSVGFVDDSAAQDTMPLETVVVVSPAVQDDGSLVLQAPTNAGSNYDSTNTSDHVAGSGSDSADTGLRVAKRPWLLEKLVGPEKDSSVKMDPPRPPVSNLDPPSLGRIEPPSLGGNDRLRGEDDRWISRRSSSRVHAKPASPSASVGDLNRPSTRQSTRQSARQSTRRRIQSPADTETPMPLTDVGIESTDTTPSLRPLRIENSKPLRSLDSTDNEAADSEPAAEFNNRQEFDQSETEVRIDDSDRQQSLGSAGPEADPSVEFDYAGFPKQPVKLTRSSYQMRSKMHRCLRAYYSDMEIASGRSNWGMMHAMMVYGIDTKVVVGRRSFSTIAWVAGNNVCRGQRLFEEDNGQLVVKSGVGLQGHDGQLLAVFSLCGVPASYPIYAGDYKFAVQDIIESEMLACKSGNELTFILIALAHYLDTDEQWLSADGESWDFERLIREELSQPVVGAACGGTHRLMGFGHALRQRRFEGKPIEGQWKRAEKFTEDFVQYVYRLQNRDGSFSTDWFEGREDNGDLDRKIQTTGHMVEWLLTVTPNAQLQNPRLLSAVRFLLNSMYEERDRDWSIGPKGHALRSLAMFYDRVYQSPPPWQDAGVAGRKKNNRRR</sequence>
<evidence type="ECO:0000313" key="2">
    <source>
        <dbReference type="EMBL" id="KAA1260963.1"/>
    </source>
</evidence>
<protein>
    <submittedName>
        <fullName evidence="2">Uncharacterized protein</fullName>
    </submittedName>
</protein>
<reference evidence="2 3" key="1">
    <citation type="submission" date="2019-08" db="EMBL/GenBank/DDBJ databases">
        <title>Deep-cultivation of Planctomycetes and their phenomic and genomic characterization uncovers novel biology.</title>
        <authorList>
            <person name="Wiegand S."/>
            <person name="Jogler M."/>
            <person name="Boedeker C."/>
            <person name="Pinto D."/>
            <person name="Vollmers J."/>
            <person name="Rivas-Marin E."/>
            <person name="Kohn T."/>
            <person name="Peeters S.H."/>
            <person name="Heuer A."/>
            <person name="Rast P."/>
            <person name="Oberbeckmann S."/>
            <person name="Bunk B."/>
            <person name="Jeske O."/>
            <person name="Meyerdierks A."/>
            <person name="Storesund J.E."/>
            <person name="Kallscheuer N."/>
            <person name="Luecker S."/>
            <person name="Lage O.M."/>
            <person name="Pohl T."/>
            <person name="Merkel B.J."/>
            <person name="Hornburger P."/>
            <person name="Mueller R.-W."/>
            <person name="Bruemmer F."/>
            <person name="Labrenz M."/>
            <person name="Spormann A.M."/>
            <person name="Op Den Camp H."/>
            <person name="Overmann J."/>
            <person name="Amann R."/>
            <person name="Jetten M.S.M."/>
            <person name="Mascher T."/>
            <person name="Medema M.H."/>
            <person name="Devos D.P."/>
            <person name="Kaster A.-K."/>
            <person name="Ovreas L."/>
            <person name="Rohde M."/>
            <person name="Galperin M.Y."/>
            <person name="Jogler C."/>
        </authorList>
    </citation>
    <scope>NUCLEOTIDE SEQUENCE [LARGE SCALE GENOMIC DNA]</scope>
    <source>
        <strain evidence="2 3">LF1</strain>
    </source>
</reference>
<feature type="compositionally biased region" description="Basic and acidic residues" evidence="1">
    <location>
        <begin position="134"/>
        <end position="146"/>
    </location>
</feature>
<feature type="compositionally biased region" description="Basic and acidic residues" evidence="1">
    <location>
        <begin position="282"/>
        <end position="300"/>
    </location>
</feature>
<comment type="caution">
    <text evidence="2">The sequence shown here is derived from an EMBL/GenBank/DDBJ whole genome shotgun (WGS) entry which is preliminary data.</text>
</comment>
<organism evidence="2 3">
    <name type="scientific">Rubripirellula obstinata</name>
    <dbReference type="NCBI Taxonomy" id="406547"/>
    <lineage>
        <taxon>Bacteria</taxon>
        <taxon>Pseudomonadati</taxon>
        <taxon>Planctomycetota</taxon>
        <taxon>Planctomycetia</taxon>
        <taxon>Pirellulales</taxon>
        <taxon>Pirellulaceae</taxon>
        <taxon>Rubripirellula</taxon>
    </lineage>
</organism>
<accession>A0A5B1CNM9</accession>
<proteinExistence type="predicted"/>
<feature type="compositionally biased region" description="Low complexity" evidence="1">
    <location>
        <begin position="205"/>
        <end position="218"/>
    </location>
</feature>
<feature type="compositionally biased region" description="Basic and acidic residues" evidence="1">
    <location>
        <begin position="171"/>
        <end position="181"/>
    </location>
</feature>
<name>A0A5B1CNM9_9BACT</name>
<feature type="region of interest" description="Disordered" evidence="1">
    <location>
        <begin position="132"/>
        <end position="319"/>
    </location>
</feature>
<evidence type="ECO:0000256" key="1">
    <source>
        <dbReference type="SAM" id="MobiDB-lite"/>
    </source>
</evidence>
<dbReference type="Proteomes" id="UP000322699">
    <property type="component" value="Unassembled WGS sequence"/>
</dbReference>